<dbReference type="OrthoDB" id="273765at2"/>
<feature type="transmembrane region" description="Helical" evidence="1">
    <location>
        <begin position="67"/>
        <end position="85"/>
    </location>
</feature>
<dbReference type="EMBL" id="AP019860">
    <property type="protein sequence ID" value="BBM87844.1"/>
    <property type="molecule type" value="Genomic_DNA"/>
</dbReference>
<feature type="transmembrane region" description="Helical" evidence="1">
    <location>
        <begin position="91"/>
        <end position="111"/>
    </location>
</feature>
<keyword evidence="1" id="KW-0472">Membrane</keyword>
<sequence length="125" mass="14557">MLKLPLTSSKKPGFRLSIVDVVFILFSGVATYIVYPYLLSFTWIIPLVVGHFFLFCNVFRVRRNLELLWAAVFCGNIIVHFYTHFSWTTVLMVQIPATVLVITLQIISPNYRGIFYKWKNGYTIK</sequence>
<dbReference type="Proteomes" id="UP000326354">
    <property type="component" value="Chromosome"/>
</dbReference>
<evidence type="ECO:0000313" key="2">
    <source>
        <dbReference type="EMBL" id="BBM87844.1"/>
    </source>
</evidence>
<dbReference type="RefSeq" id="WP_151971839.1">
    <property type="nucleotide sequence ID" value="NZ_AP019860.1"/>
</dbReference>
<proteinExistence type="predicted"/>
<accession>A0A5S9F7N6</accession>
<dbReference type="KEGG" id="uam:UABAM_06259"/>
<feature type="transmembrane region" description="Helical" evidence="1">
    <location>
        <begin position="12"/>
        <end position="35"/>
    </location>
</feature>
<evidence type="ECO:0000256" key="1">
    <source>
        <dbReference type="SAM" id="Phobius"/>
    </source>
</evidence>
<feature type="transmembrane region" description="Helical" evidence="1">
    <location>
        <begin position="41"/>
        <end position="60"/>
    </location>
</feature>
<name>A0A5S9F7N6_UABAM</name>
<reference evidence="2 3" key="1">
    <citation type="submission" date="2019-08" db="EMBL/GenBank/DDBJ databases">
        <title>Complete genome sequence of Candidatus Uab amorphum.</title>
        <authorList>
            <person name="Shiratori T."/>
            <person name="Suzuki S."/>
            <person name="Kakizawa Y."/>
            <person name="Ishida K."/>
        </authorList>
    </citation>
    <scope>NUCLEOTIDE SEQUENCE [LARGE SCALE GENOMIC DNA]</scope>
    <source>
        <strain evidence="2 3">SRT547</strain>
    </source>
</reference>
<keyword evidence="1" id="KW-0812">Transmembrane</keyword>
<protein>
    <submittedName>
        <fullName evidence="2">Uncharacterized protein</fullName>
    </submittedName>
</protein>
<keyword evidence="1" id="KW-1133">Transmembrane helix</keyword>
<gene>
    <name evidence="2" type="ORF">UABAM_06259</name>
</gene>
<keyword evidence="3" id="KW-1185">Reference proteome</keyword>
<evidence type="ECO:0000313" key="3">
    <source>
        <dbReference type="Proteomes" id="UP000326354"/>
    </source>
</evidence>
<organism evidence="2 3">
    <name type="scientific">Uabimicrobium amorphum</name>
    <dbReference type="NCBI Taxonomy" id="2596890"/>
    <lineage>
        <taxon>Bacteria</taxon>
        <taxon>Pseudomonadati</taxon>
        <taxon>Planctomycetota</taxon>
        <taxon>Candidatus Uabimicrobiia</taxon>
        <taxon>Candidatus Uabimicrobiales</taxon>
        <taxon>Candidatus Uabimicrobiaceae</taxon>
        <taxon>Candidatus Uabimicrobium</taxon>
    </lineage>
</organism>
<dbReference type="AlphaFoldDB" id="A0A5S9F7N6"/>